<feature type="non-terminal residue" evidence="1">
    <location>
        <position position="1"/>
    </location>
</feature>
<dbReference type="OrthoDB" id="249087at2759"/>
<sequence length="53" mass="5929">DSDWIRITSRDGFSFLAKRNVVNASGTLKNMLDAESRTLLYLAGSFNNGSVYR</sequence>
<organism evidence="1 2">
    <name type="scientific">Pleurotus ostreatus (strain PC15)</name>
    <name type="common">Oyster mushroom</name>
    <dbReference type="NCBI Taxonomy" id="1137138"/>
    <lineage>
        <taxon>Eukaryota</taxon>
        <taxon>Fungi</taxon>
        <taxon>Dikarya</taxon>
        <taxon>Basidiomycota</taxon>
        <taxon>Agaricomycotina</taxon>
        <taxon>Agaricomycetes</taxon>
        <taxon>Agaricomycetidae</taxon>
        <taxon>Agaricales</taxon>
        <taxon>Pleurotineae</taxon>
        <taxon>Pleurotaceae</taxon>
        <taxon>Pleurotus</taxon>
    </lineage>
</organism>
<name>A0A067NG31_PLEO1</name>
<dbReference type="InterPro" id="IPR011333">
    <property type="entry name" value="SKP1/BTB/POZ_sf"/>
</dbReference>
<protein>
    <submittedName>
        <fullName evidence="1">Uncharacterized protein</fullName>
    </submittedName>
</protein>
<dbReference type="EMBL" id="KL198013">
    <property type="protein sequence ID" value="KDQ23077.1"/>
    <property type="molecule type" value="Genomic_DNA"/>
</dbReference>
<proteinExistence type="predicted"/>
<evidence type="ECO:0000313" key="2">
    <source>
        <dbReference type="Proteomes" id="UP000027073"/>
    </source>
</evidence>
<evidence type="ECO:0000313" key="1">
    <source>
        <dbReference type="EMBL" id="KDQ23077.1"/>
    </source>
</evidence>
<dbReference type="HOGENOM" id="CLU_3074405_0_0_1"/>
<reference evidence="2" key="1">
    <citation type="journal article" date="2014" name="Proc. Natl. Acad. Sci. U.S.A.">
        <title>Extensive sampling of basidiomycete genomes demonstrates inadequacy of the white-rot/brown-rot paradigm for wood decay fungi.</title>
        <authorList>
            <person name="Riley R."/>
            <person name="Salamov A.A."/>
            <person name="Brown D.W."/>
            <person name="Nagy L.G."/>
            <person name="Floudas D."/>
            <person name="Held B.W."/>
            <person name="Levasseur A."/>
            <person name="Lombard V."/>
            <person name="Morin E."/>
            <person name="Otillar R."/>
            <person name="Lindquist E.A."/>
            <person name="Sun H."/>
            <person name="LaButti K.M."/>
            <person name="Schmutz J."/>
            <person name="Jabbour D."/>
            <person name="Luo H."/>
            <person name="Baker S.E."/>
            <person name="Pisabarro A.G."/>
            <person name="Walton J.D."/>
            <person name="Blanchette R.A."/>
            <person name="Henrissat B."/>
            <person name="Martin F."/>
            <person name="Cullen D."/>
            <person name="Hibbett D.S."/>
            <person name="Grigoriev I.V."/>
        </authorList>
    </citation>
    <scope>NUCLEOTIDE SEQUENCE [LARGE SCALE GENOMIC DNA]</scope>
    <source>
        <strain evidence="2">PC15</strain>
    </source>
</reference>
<dbReference type="Proteomes" id="UP000027073">
    <property type="component" value="Unassembled WGS sequence"/>
</dbReference>
<dbReference type="VEuPathDB" id="FungiDB:PLEOSDRAFT_1049796"/>
<dbReference type="AlphaFoldDB" id="A0A067NG31"/>
<dbReference type="InParanoid" id="A0A067NG31"/>
<dbReference type="SUPFAM" id="SSF54695">
    <property type="entry name" value="POZ domain"/>
    <property type="match status" value="1"/>
</dbReference>
<gene>
    <name evidence="1" type="ORF">PLEOSDRAFT_1049796</name>
</gene>
<accession>A0A067NG31</accession>
<dbReference type="Gene3D" id="3.30.710.10">
    <property type="entry name" value="Potassium Channel Kv1.1, Chain A"/>
    <property type="match status" value="1"/>
</dbReference>